<dbReference type="eggNOG" id="ENOG5031SK9">
    <property type="taxonomic scope" value="Bacteria"/>
</dbReference>
<keyword evidence="1" id="KW-0812">Transmembrane</keyword>
<evidence type="ECO:0000313" key="2">
    <source>
        <dbReference type="EMBL" id="ELR72753.1"/>
    </source>
</evidence>
<accession>L8JX55</accession>
<comment type="caution">
    <text evidence="2">The sequence shown here is derived from an EMBL/GenBank/DDBJ whole genome shotgun (WGS) entry which is preliminary data.</text>
</comment>
<feature type="transmembrane region" description="Helical" evidence="1">
    <location>
        <begin position="56"/>
        <end position="79"/>
    </location>
</feature>
<proteinExistence type="predicted"/>
<protein>
    <recommendedName>
        <fullName evidence="4">DUF3267 domain-containing protein</fullName>
    </recommendedName>
</protein>
<gene>
    <name evidence="2" type="ORF">C900_01132</name>
</gene>
<dbReference type="OrthoDB" id="9789112at2"/>
<keyword evidence="1" id="KW-1133">Transmembrane helix</keyword>
<evidence type="ECO:0000256" key="1">
    <source>
        <dbReference type="SAM" id="Phobius"/>
    </source>
</evidence>
<organism evidence="2 3">
    <name type="scientific">Fulvivirga imtechensis AK7</name>
    <dbReference type="NCBI Taxonomy" id="1237149"/>
    <lineage>
        <taxon>Bacteria</taxon>
        <taxon>Pseudomonadati</taxon>
        <taxon>Bacteroidota</taxon>
        <taxon>Cytophagia</taxon>
        <taxon>Cytophagales</taxon>
        <taxon>Fulvivirgaceae</taxon>
        <taxon>Fulvivirga</taxon>
    </lineage>
</organism>
<sequence>MEGRQIEQKEYTMTGSSMNLVAFLFLIPMLLLLASPYISLYSYADFREGWKLFFKHLLLILPVGIIIHELLHGVTWACFAKQGMKSISFGMNWKAIAPYCHCSEPLKVKHYRLGGAMPGVVMGIIPVIIATIFQINWMIVFGVFFTWAASGDIIALWMLRRFNANEMVSDHPEKMGFYVHHQG</sequence>
<dbReference type="RefSeq" id="WP_009578806.1">
    <property type="nucleotide sequence ID" value="NZ_AMZN01000015.1"/>
</dbReference>
<feature type="transmembrane region" description="Helical" evidence="1">
    <location>
        <begin position="113"/>
        <end position="133"/>
    </location>
</feature>
<dbReference type="AlphaFoldDB" id="L8JX55"/>
<keyword evidence="3" id="KW-1185">Reference proteome</keyword>
<feature type="transmembrane region" description="Helical" evidence="1">
    <location>
        <begin position="20"/>
        <end position="44"/>
    </location>
</feature>
<evidence type="ECO:0000313" key="3">
    <source>
        <dbReference type="Proteomes" id="UP000011135"/>
    </source>
</evidence>
<dbReference type="InterPro" id="IPR021683">
    <property type="entry name" value="DUF3267"/>
</dbReference>
<dbReference type="Pfam" id="PF11667">
    <property type="entry name" value="DUF3267"/>
    <property type="match status" value="1"/>
</dbReference>
<dbReference type="STRING" id="1237149.C900_01132"/>
<keyword evidence="1" id="KW-0472">Membrane</keyword>
<evidence type="ECO:0008006" key="4">
    <source>
        <dbReference type="Google" id="ProtNLM"/>
    </source>
</evidence>
<feature type="transmembrane region" description="Helical" evidence="1">
    <location>
        <begin position="139"/>
        <end position="159"/>
    </location>
</feature>
<dbReference type="EMBL" id="AMZN01000015">
    <property type="protein sequence ID" value="ELR72753.1"/>
    <property type="molecule type" value="Genomic_DNA"/>
</dbReference>
<name>L8JX55_9BACT</name>
<reference evidence="2 3" key="1">
    <citation type="submission" date="2012-12" db="EMBL/GenBank/DDBJ databases">
        <title>Genome assembly of Fulvivirga imtechensis AK7.</title>
        <authorList>
            <person name="Nupur N."/>
            <person name="Khatri I."/>
            <person name="Kumar R."/>
            <person name="Subramanian S."/>
            <person name="Pinnaka A."/>
        </authorList>
    </citation>
    <scope>NUCLEOTIDE SEQUENCE [LARGE SCALE GENOMIC DNA]</scope>
    <source>
        <strain evidence="2 3">AK7</strain>
    </source>
</reference>
<dbReference type="Proteomes" id="UP000011135">
    <property type="component" value="Unassembled WGS sequence"/>
</dbReference>